<reference evidence="3 4" key="1">
    <citation type="submission" date="2022-09" db="EMBL/GenBank/DDBJ databases">
        <authorList>
            <person name="Palmer J.M."/>
        </authorList>
    </citation>
    <scope>NUCLEOTIDE SEQUENCE [LARGE SCALE GENOMIC DNA]</scope>
    <source>
        <strain evidence="3 4">DSM 7382</strain>
    </source>
</reference>
<sequence>MNLQPDKKLGKAPGTLQSIKAIITASWLNLLLVCIPVSWVLHFVLPKTDKNDTIIFVFSFLAIIPLAKLLAFATDELSMRVGQTLAGLLNATLGNA</sequence>
<evidence type="ECO:0008006" key="5">
    <source>
        <dbReference type="Google" id="ProtNLM"/>
    </source>
</evidence>
<accession>A0AAW0GGG6</accession>
<dbReference type="Proteomes" id="UP001385951">
    <property type="component" value="Unassembled WGS sequence"/>
</dbReference>
<dbReference type="EMBL" id="JASBNA010000006">
    <property type="protein sequence ID" value="KAK7690797.1"/>
    <property type="molecule type" value="Genomic_DNA"/>
</dbReference>
<keyword evidence="2" id="KW-0812">Transmembrane</keyword>
<dbReference type="PANTHER" id="PTHR31503">
    <property type="entry name" value="VACUOLAR CALCIUM ION TRANSPORTER"/>
    <property type="match status" value="1"/>
</dbReference>
<comment type="caution">
    <text evidence="3">The sequence shown here is derived from an EMBL/GenBank/DDBJ whole genome shotgun (WGS) entry which is preliminary data.</text>
</comment>
<evidence type="ECO:0000313" key="4">
    <source>
        <dbReference type="Proteomes" id="UP001385951"/>
    </source>
</evidence>
<evidence type="ECO:0000256" key="2">
    <source>
        <dbReference type="SAM" id="Phobius"/>
    </source>
</evidence>
<keyword evidence="1" id="KW-0813">Transport</keyword>
<dbReference type="GO" id="GO:0000329">
    <property type="term" value="C:fungal-type vacuole membrane"/>
    <property type="evidence" value="ECO:0007669"/>
    <property type="project" value="TreeGrafter"/>
</dbReference>
<keyword evidence="4" id="KW-1185">Reference proteome</keyword>
<evidence type="ECO:0000313" key="3">
    <source>
        <dbReference type="EMBL" id="KAK7690797.1"/>
    </source>
</evidence>
<keyword evidence="2" id="KW-1133">Transmembrane helix</keyword>
<dbReference type="InterPro" id="IPR004713">
    <property type="entry name" value="CaH_exchang"/>
</dbReference>
<dbReference type="PANTHER" id="PTHR31503:SF20">
    <property type="entry name" value="CA(2+)_H(+) EXCHANGER, PUTATIVE (EUROFUNG)-RELATED"/>
    <property type="match status" value="1"/>
</dbReference>
<proteinExistence type="predicted"/>
<keyword evidence="1" id="KW-0406">Ion transport</keyword>
<name>A0AAW0GGG6_9APHY</name>
<dbReference type="GO" id="GO:0015369">
    <property type="term" value="F:calcium:proton antiporter activity"/>
    <property type="evidence" value="ECO:0007669"/>
    <property type="project" value="TreeGrafter"/>
</dbReference>
<dbReference type="GO" id="GO:0006874">
    <property type="term" value="P:intracellular calcium ion homeostasis"/>
    <property type="evidence" value="ECO:0007669"/>
    <property type="project" value="TreeGrafter"/>
</dbReference>
<protein>
    <recommendedName>
        <fullName evidence="5">PIN-like protein</fullName>
    </recommendedName>
</protein>
<gene>
    <name evidence="3" type="ORF">QCA50_005897</name>
</gene>
<organism evidence="3 4">
    <name type="scientific">Cerrena zonata</name>
    <dbReference type="NCBI Taxonomy" id="2478898"/>
    <lineage>
        <taxon>Eukaryota</taxon>
        <taxon>Fungi</taxon>
        <taxon>Dikarya</taxon>
        <taxon>Basidiomycota</taxon>
        <taxon>Agaricomycotina</taxon>
        <taxon>Agaricomycetes</taxon>
        <taxon>Polyporales</taxon>
        <taxon>Cerrenaceae</taxon>
        <taxon>Cerrena</taxon>
    </lineage>
</organism>
<evidence type="ECO:0000256" key="1">
    <source>
        <dbReference type="ARBA" id="ARBA00023065"/>
    </source>
</evidence>
<keyword evidence="2" id="KW-0472">Membrane</keyword>
<feature type="transmembrane region" description="Helical" evidence="2">
    <location>
        <begin position="53"/>
        <end position="73"/>
    </location>
</feature>
<dbReference type="AlphaFoldDB" id="A0AAW0GGG6"/>
<feature type="transmembrane region" description="Helical" evidence="2">
    <location>
        <begin position="21"/>
        <end position="41"/>
    </location>
</feature>